<evidence type="ECO:0000259" key="1">
    <source>
        <dbReference type="PROSITE" id="PS50011"/>
    </source>
</evidence>
<organism evidence="2 3">
    <name type="scientific">Rhizophagus clarus</name>
    <dbReference type="NCBI Taxonomy" id="94130"/>
    <lineage>
        <taxon>Eukaryota</taxon>
        <taxon>Fungi</taxon>
        <taxon>Fungi incertae sedis</taxon>
        <taxon>Mucoromycota</taxon>
        <taxon>Glomeromycotina</taxon>
        <taxon>Glomeromycetes</taxon>
        <taxon>Glomerales</taxon>
        <taxon>Glomeraceae</taxon>
        <taxon>Rhizophagus</taxon>
    </lineage>
</organism>
<proteinExistence type="predicted"/>
<dbReference type="Gene3D" id="1.10.510.10">
    <property type="entry name" value="Transferase(Phosphotransferase) domain 1"/>
    <property type="match status" value="1"/>
</dbReference>
<dbReference type="InterPro" id="IPR000719">
    <property type="entry name" value="Prot_kinase_dom"/>
</dbReference>
<name>A0A2Z6Q918_9GLOM</name>
<feature type="domain" description="Protein kinase" evidence="1">
    <location>
        <begin position="695"/>
        <end position="993"/>
    </location>
</feature>
<dbReference type="GO" id="GO:0004674">
    <property type="term" value="F:protein serine/threonine kinase activity"/>
    <property type="evidence" value="ECO:0007669"/>
    <property type="project" value="TreeGrafter"/>
</dbReference>
<evidence type="ECO:0000313" key="3">
    <source>
        <dbReference type="Proteomes" id="UP000247702"/>
    </source>
</evidence>
<dbReference type="Proteomes" id="UP000247702">
    <property type="component" value="Unassembled WGS sequence"/>
</dbReference>
<dbReference type="AlphaFoldDB" id="A0A2Z6Q918"/>
<gene>
    <name evidence="2" type="ORF">RclHR1_13000005</name>
</gene>
<dbReference type="InterPro" id="IPR051681">
    <property type="entry name" value="Ser/Thr_Kinases-Pseudokinases"/>
</dbReference>
<reference evidence="2 3" key="1">
    <citation type="submission" date="2017-11" db="EMBL/GenBank/DDBJ databases">
        <title>The genome of Rhizophagus clarus HR1 reveals common genetic basis of auxotrophy among arbuscular mycorrhizal fungi.</title>
        <authorList>
            <person name="Kobayashi Y."/>
        </authorList>
    </citation>
    <scope>NUCLEOTIDE SEQUENCE [LARGE SCALE GENOMIC DNA]</scope>
    <source>
        <strain evidence="2 3">HR1</strain>
    </source>
</reference>
<sequence>MSSQNNKCENCDEQYTDIYIKWCKSCHINYLKNNFTTWTSGNEKIDTFIRKIQLRIIYYSDKVVEWIPYNQLIDIKKIRNDDDNVDTISAIWNNGPLEYNINEKKWTRKSKKKVTLKWLAFDVDEFLNEVEYYSINNKIYGVSQNLNTKYYIIVCQDEYCDKCGKRYTDLGNKWCKPCHINYLINDFTNWTSGNEQIDIFIQEMQLGIDYYGDIVVEWIPYNQLIDIKEIRNDDNNVAIIYSAIWNNGLLNYDNNEKKWIRKSNGKVTLKCLALNINEFLNEVKNYIISNKIYGISQNPNTKNYIIVCQDEYCENCGEQYTDIDITYNKWCKPCQINYLKDNFINWTSGNKEIDIFIQKMQLKISNNYDTITEWIPYSQLINIEELANDKDNVVTICSAIWNTGPLNYNNDESRWTRESNKRVTLKCLELDINEFLNEAEKNSISNKIVYGISQNPNTKDYIIVCQNEYCEKCRELYTDIDITYNKWCKPCQMNYLKGNFTKWTSGNQEIDVFIQEMQLKISNNYDIIVEWIPFNQLIDIIEIGNDNDTVIYSAIWNNGPLNYNNDERKWIRESDKEVALITFNCSDSLIDKFLYKARNYSINIFDRTCIYGISQNPDTEIYILVLQDQYCENCSNQYIDLENKWCKQCQKNYLINDFVNWTSGNEKIDEFIQGMQLKIDMYDDIIVEWIPFNQFDYIKEIGRGGFATVYSAIWKNGPLEYNGYKKRYERVYFKEVALKCLDNSQNITNEFLNEVKTYSINSYDHSTIVKIYGISQNLDTKNYIIVLQYVKCGNFNNWIHYYCKNLDYEVKLNVLHYIFNGLKEIHQKQMIHRDFHAGNILINNNYSMILRNNHSYRLSTNINLPIAAYISDMGLCGEVSNTDKTNIYGVMPYVAPEVLRGKPYTQAADVYSFGMIMYFILTGRQPFDNRAHDHELALNICNGIRPEIPKIPELESNWYINLMKKCWDSNPDNRPNVELIDTILDGKNDHEEFKKAEKYLFKYKENDRLTVHPQAVYTSRLLNPYTESLVFDFTKLDD</sequence>
<keyword evidence="3" id="KW-1185">Reference proteome</keyword>
<dbReference type="GO" id="GO:0005524">
    <property type="term" value="F:ATP binding"/>
    <property type="evidence" value="ECO:0007669"/>
    <property type="project" value="InterPro"/>
</dbReference>
<dbReference type="SUPFAM" id="SSF56112">
    <property type="entry name" value="Protein kinase-like (PK-like)"/>
    <property type="match status" value="1"/>
</dbReference>
<accession>A0A2Z6Q918</accession>
<dbReference type="PANTHER" id="PTHR44329">
    <property type="entry name" value="SERINE/THREONINE-PROTEIN KINASE TNNI3K-RELATED"/>
    <property type="match status" value="1"/>
</dbReference>
<dbReference type="InterPro" id="IPR001245">
    <property type="entry name" value="Ser-Thr/Tyr_kinase_cat_dom"/>
</dbReference>
<evidence type="ECO:0000313" key="2">
    <source>
        <dbReference type="EMBL" id="GBB86643.1"/>
    </source>
</evidence>
<protein>
    <recommendedName>
        <fullName evidence="1">Protein kinase domain-containing protein</fullName>
    </recommendedName>
</protein>
<dbReference type="PROSITE" id="PS50011">
    <property type="entry name" value="PROTEIN_KINASE_DOM"/>
    <property type="match status" value="1"/>
</dbReference>
<comment type="caution">
    <text evidence="2">The sequence shown here is derived from an EMBL/GenBank/DDBJ whole genome shotgun (WGS) entry which is preliminary data.</text>
</comment>
<dbReference type="InterPro" id="IPR011009">
    <property type="entry name" value="Kinase-like_dom_sf"/>
</dbReference>
<dbReference type="Pfam" id="PF07714">
    <property type="entry name" value="PK_Tyr_Ser-Thr"/>
    <property type="match status" value="1"/>
</dbReference>
<dbReference type="EMBL" id="BEXD01000337">
    <property type="protein sequence ID" value="GBB86643.1"/>
    <property type="molecule type" value="Genomic_DNA"/>
</dbReference>